<name>A0ABM8B886_9BIFI</name>
<comment type="function">
    <text evidence="1 11">Catalyzes the transfer of a methyl group from 5-methyltetrahydrofolate to homocysteine resulting in methionine formation.</text>
</comment>
<feature type="active site" description="Proton donor" evidence="11">
    <location>
        <position position="708"/>
    </location>
</feature>
<dbReference type="CDD" id="cd03311">
    <property type="entry name" value="CIMS_C_terminal_like"/>
    <property type="match status" value="1"/>
</dbReference>
<keyword evidence="6 11" id="KW-0808">Transferase</keyword>
<feature type="binding site" evidence="11">
    <location>
        <begin position="17"/>
        <end position="20"/>
    </location>
    <ligand>
        <name>5-methyltetrahydropteroyltri-L-glutamate</name>
        <dbReference type="ChEBI" id="CHEBI:58207"/>
    </ligand>
</feature>
<evidence type="ECO:0000256" key="1">
    <source>
        <dbReference type="ARBA" id="ARBA00002777"/>
    </source>
</evidence>
<feature type="binding site" evidence="11">
    <location>
        <begin position="444"/>
        <end position="446"/>
    </location>
    <ligand>
        <name>L-methionine</name>
        <dbReference type="ChEBI" id="CHEBI:57844"/>
    </ligand>
</feature>
<feature type="domain" description="Cobalamin-independent methionine synthase MetE N-terminal" evidence="13">
    <location>
        <begin position="5"/>
        <end position="324"/>
    </location>
</feature>
<evidence type="ECO:0000256" key="8">
    <source>
        <dbReference type="ARBA" id="ARBA00022737"/>
    </source>
</evidence>
<evidence type="ECO:0000256" key="3">
    <source>
        <dbReference type="ARBA" id="ARBA00009553"/>
    </source>
</evidence>
<feature type="binding site" evidence="11">
    <location>
        <position position="612"/>
    </location>
    <ligand>
        <name>L-methionine</name>
        <dbReference type="ChEBI" id="CHEBI:57844"/>
    </ligand>
</feature>
<feature type="binding site" evidence="11">
    <location>
        <position position="618"/>
    </location>
    <ligand>
        <name>5-methyltetrahydropteroyltri-L-glutamate</name>
        <dbReference type="ChEBI" id="CHEBI:58207"/>
    </ligand>
</feature>
<dbReference type="CDD" id="cd03312">
    <property type="entry name" value="CIMS_N_terminal_like"/>
    <property type="match status" value="1"/>
</dbReference>
<feature type="binding site" evidence="11">
    <location>
        <position position="612"/>
    </location>
    <ligand>
        <name>L-homocysteine</name>
        <dbReference type="ChEBI" id="CHEBI:58199"/>
    </ligand>
</feature>
<keyword evidence="8 11" id="KW-0677">Repeat</keyword>
<evidence type="ECO:0000256" key="9">
    <source>
        <dbReference type="ARBA" id="ARBA00022833"/>
    </source>
</evidence>
<dbReference type="InterPro" id="IPR038071">
    <property type="entry name" value="UROD/MetE-like_sf"/>
</dbReference>
<dbReference type="Pfam" id="PF01717">
    <property type="entry name" value="Meth_synt_2"/>
    <property type="match status" value="1"/>
</dbReference>
<dbReference type="HAMAP" id="MF_00172">
    <property type="entry name" value="Meth_synth"/>
    <property type="match status" value="1"/>
</dbReference>
<dbReference type="GO" id="GO:0008168">
    <property type="term" value="F:methyltransferase activity"/>
    <property type="evidence" value="ECO:0007669"/>
    <property type="project" value="UniProtKB-KW"/>
</dbReference>
<feature type="binding site" evidence="11">
    <location>
        <position position="116"/>
    </location>
    <ligand>
        <name>5-methyltetrahydropteroyltri-L-glutamate</name>
        <dbReference type="ChEBI" id="CHEBI:58207"/>
    </ligand>
</feature>
<evidence type="ECO:0000313" key="15">
    <source>
        <dbReference type="Proteomes" id="UP001321766"/>
    </source>
</evidence>
<comment type="catalytic activity">
    <reaction evidence="11">
        <text>5-methyltetrahydropteroyltri-L-glutamate + L-homocysteine = tetrahydropteroyltri-L-glutamate + L-methionine</text>
        <dbReference type="Rhea" id="RHEA:21196"/>
        <dbReference type="ChEBI" id="CHEBI:57844"/>
        <dbReference type="ChEBI" id="CHEBI:58140"/>
        <dbReference type="ChEBI" id="CHEBI:58199"/>
        <dbReference type="ChEBI" id="CHEBI:58207"/>
        <dbReference type="EC" id="2.1.1.14"/>
    </reaction>
</comment>
<evidence type="ECO:0000256" key="11">
    <source>
        <dbReference type="HAMAP-Rule" id="MF_00172"/>
    </source>
</evidence>
<dbReference type="PIRSF" id="PIRSF000382">
    <property type="entry name" value="MeTrfase_B12_ind"/>
    <property type="match status" value="1"/>
</dbReference>
<feature type="binding site" evidence="11">
    <location>
        <position position="497"/>
    </location>
    <ligand>
        <name>L-homocysteine</name>
        <dbReference type="ChEBI" id="CHEBI:58199"/>
    </ligand>
</feature>
<evidence type="ECO:0000256" key="7">
    <source>
        <dbReference type="ARBA" id="ARBA00022723"/>
    </source>
</evidence>
<feature type="binding site" evidence="11">
    <location>
        <begin position="528"/>
        <end position="529"/>
    </location>
    <ligand>
        <name>5-methyltetrahydropteroyltri-L-glutamate</name>
        <dbReference type="ChEBI" id="CHEBI:58207"/>
    </ligand>
</feature>
<sequence>MSVVTSLVGFPRIGAGRELKRVIERYWKGQASIEQVRQVAADLRSKHWRLQADRGIDLIASNDFSYYDQMLDTAILLGLVPARYRNLGLGAEDTLFAMGRGYQGPQGDVTALPMKKWFTTNYHYLVPEIEESAQVKLSSSKPFDEYLEARALGIETKPVLIGPYTFLKLARGPQGEVLHYDAGLIDAVAAVYAQVLRRFIELGAQWVQLDEPYLVLDKEEGDISLFKGLYARILPARSSSQGSVKLLLQTYFGHVGDCYETLKLQGFDAIGLDLVEGRDENLAALNRYGVSEGTTIVAGVVNGRNIWRNNYATSLGLIDAVRQVTPRLALSSSCSLLHVPFSLEGENGLDETVQAHIAFAVEKVGELEELAQLADAGESDRRESQVLAANQALFDGKRVQADAAVAARIAGLKAEDYARQPERAQRQELQRTELGLPLLPTTTIGSFPQTREIRAERARLRKGEISQAEYDRYIADCIDQVIAKQEQIGLDVLVHGEFERNDMVEYFGQHLKGFLFTQGAWVQSYGTRCVKPPIVWGDISRAEPITVRWSSYAQSQTQHLVKGMLTGPVTILNWSWPREDVSHELQTQQLSLAIRDEVLDLEAAGIRVIQIDEAALREKLPLRRSDWHTHYLNWAIPAFRLVHSGVKATTQIHTHMCYSEFNDIITDIDAMDADVISFEASRSDLTVLDAIQAAHFETEAGPGVYDIHSPRIPSQVEMEDRIRLILSKMDVSKVWINPDCGLKTRGEAETWPSLEHMVAAARVVRAELTQE</sequence>
<keyword evidence="5 11" id="KW-0028">Amino-acid biosynthesis</keyword>
<dbReference type="Gene3D" id="3.20.20.210">
    <property type="match status" value="2"/>
</dbReference>
<organism evidence="14 15">
    <name type="scientific">Bombiscardovia nodaiensis</name>
    <dbReference type="NCBI Taxonomy" id="2932181"/>
    <lineage>
        <taxon>Bacteria</taxon>
        <taxon>Bacillati</taxon>
        <taxon>Actinomycetota</taxon>
        <taxon>Actinomycetes</taxon>
        <taxon>Bifidobacteriales</taxon>
        <taxon>Bifidobacteriaceae</taxon>
        <taxon>Bombiscardovia</taxon>
    </lineage>
</organism>
<evidence type="ECO:0000259" key="13">
    <source>
        <dbReference type="Pfam" id="PF08267"/>
    </source>
</evidence>
<feature type="binding site" evidence="11">
    <location>
        <position position="679"/>
    </location>
    <ligand>
        <name>Zn(2+)</name>
        <dbReference type="ChEBI" id="CHEBI:29105"/>
        <note>catalytic</note>
    </ligand>
</feature>
<dbReference type="Proteomes" id="UP001321766">
    <property type="component" value="Chromosome"/>
</dbReference>
<dbReference type="Pfam" id="PF08267">
    <property type="entry name" value="Meth_synt_1"/>
    <property type="match status" value="1"/>
</dbReference>
<evidence type="ECO:0000256" key="10">
    <source>
        <dbReference type="ARBA" id="ARBA00023167"/>
    </source>
</evidence>
<evidence type="ECO:0000256" key="5">
    <source>
        <dbReference type="ARBA" id="ARBA00022605"/>
    </source>
</evidence>
<keyword evidence="10 11" id="KW-0486">Methionine biosynthesis</keyword>
<dbReference type="EC" id="2.1.1.14" evidence="11"/>
<dbReference type="SUPFAM" id="SSF51726">
    <property type="entry name" value="UROD/MetE-like"/>
    <property type="match status" value="2"/>
</dbReference>
<dbReference type="NCBIfam" id="TIGR01371">
    <property type="entry name" value="met_syn_B12ind"/>
    <property type="match status" value="1"/>
</dbReference>
<dbReference type="PANTHER" id="PTHR30519">
    <property type="entry name" value="5-METHYLTETRAHYDROPTEROYLTRIGLUTAMATE--HOMOCYSTEINE METHYLTRANSFERASE"/>
    <property type="match status" value="1"/>
</dbReference>
<comment type="similarity">
    <text evidence="3 11">Belongs to the vitamin-B12 independent methionine synthase family.</text>
</comment>
<feature type="domain" description="Cobalamin-independent methionine synthase MetE C-terminal/archaeal" evidence="12">
    <location>
        <begin position="439"/>
        <end position="762"/>
    </location>
</feature>
<evidence type="ECO:0000259" key="12">
    <source>
        <dbReference type="Pfam" id="PF01717"/>
    </source>
</evidence>
<evidence type="ECO:0000256" key="2">
    <source>
        <dbReference type="ARBA" id="ARBA00004681"/>
    </source>
</evidence>
<dbReference type="InterPro" id="IPR013215">
    <property type="entry name" value="Cbl-indep_Met_Synth_N"/>
</dbReference>
<proteinExistence type="inferred from homology"/>
<evidence type="ECO:0000313" key="14">
    <source>
        <dbReference type="EMBL" id="BDR53088.1"/>
    </source>
</evidence>
<keyword evidence="15" id="KW-1185">Reference proteome</keyword>
<keyword evidence="4 11" id="KW-0489">Methyltransferase</keyword>
<feature type="binding site" evidence="11">
    <location>
        <position position="497"/>
    </location>
    <ligand>
        <name>L-methionine</name>
        <dbReference type="ChEBI" id="CHEBI:57844"/>
    </ligand>
</feature>
<comment type="cofactor">
    <cofactor evidence="11">
        <name>Zn(2+)</name>
        <dbReference type="ChEBI" id="CHEBI:29105"/>
    </cofactor>
    <text evidence="11">Binds 1 zinc ion per subunit.</text>
</comment>
<dbReference type="GO" id="GO:0032259">
    <property type="term" value="P:methylation"/>
    <property type="evidence" value="ECO:0007669"/>
    <property type="project" value="UniProtKB-KW"/>
</dbReference>
<evidence type="ECO:0000256" key="4">
    <source>
        <dbReference type="ARBA" id="ARBA00022603"/>
    </source>
</evidence>
<feature type="binding site" evidence="11">
    <location>
        <begin position="444"/>
        <end position="446"/>
    </location>
    <ligand>
        <name>L-homocysteine</name>
        <dbReference type="ChEBI" id="CHEBI:58199"/>
    </ligand>
</feature>
<keyword evidence="9 11" id="KW-0862">Zinc</keyword>
<dbReference type="InterPro" id="IPR002629">
    <property type="entry name" value="Met_Synth_C/arc"/>
</dbReference>
<dbReference type="EMBL" id="AP026798">
    <property type="protein sequence ID" value="BDR53088.1"/>
    <property type="molecule type" value="Genomic_DNA"/>
</dbReference>
<feature type="binding site" evidence="11">
    <location>
        <position position="740"/>
    </location>
    <ligand>
        <name>Zn(2+)</name>
        <dbReference type="ChEBI" id="CHEBI:29105"/>
        <note>catalytic</note>
    </ligand>
</feature>
<reference evidence="14 15" key="1">
    <citation type="journal article" date="2023" name="Microbiol. Spectr.">
        <title>Symbiosis of Carpenter Bees with Uncharacterized Lactic Acid Bacteria Showing NAD Auxotrophy.</title>
        <authorList>
            <person name="Kawasaki S."/>
            <person name="Ozawa K."/>
            <person name="Mori T."/>
            <person name="Yamamoto A."/>
            <person name="Ito M."/>
            <person name="Ohkuma M."/>
            <person name="Sakamoto M."/>
            <person name="Matsutani M."/>
        </authorList>
    </citation>
    <scope>NUCLEOTIDE SEQUENCE [LARGE SCALE GENOMIC DNA]</scope>
    <source>
        <strain evidence="14 15">Kim37-2</strain>
    </source>
</reference>
<protein>
    <recommendedName>
        <fullName evidence="11">5-methyltetrahydropteroyltriglutamate--homocysteine methyltransferase</fullName>
        <ecNumber evidence="11">2.1.1.14</ecNumber>
    </recommendedName>
    <alternativeName>
        <fullName evidence="11">Cobalamin-independent methionine synthase</fullName>
    </alternativeName>
    <alternativeName>
        <fullName evidence="11">Methionine synthase, vitamin-B12 independent isozyme</fullName>
    </alternativeName>
</protein>
<keyword evidence="7 11" id="KW-0479">Metal-binding</keyword>
<evidence type="ECO:0000256" key="6">
    <source>
        <dbReference type="ARBA" id="ARBA00022679"/>
    </source>
</evidence>
<dbReference type="InterPro" id="IPR006276">
    <property type="entry name" value="Cobalamin-indep_Met_synthase"/>
</dbReference>
<gene>
    <name evidence="11 14" type="primary">metE</name>
    <name evidence="14" type="ORF">KIM372_09950</name>
</gene>
<dbReference type="NCBIfam" id="NF003556">
    <property type="entry name" value="PRK05222.1"/>
    <property type="match status" value="1"/>
</dbReference>
<feature type="binding site" evidence="11">
    <location>
        <position position="655"/>
    </location>
    <ligand>
        <name>Zn(2+)</name>
        <dbReference type="ChEBI" id="CHEBI:29105"/>
        <note>catalytic</note>
    </ligand>
</feature>
<accession>A0ABM8B886</accession>
<comment type="pathway">
    <text evidence="2 11">Amino-acid biosynthesis; L-methionine biosynthesis via de novo pathway; L-methionine from L-homocysteine (MetE route): step 1/1.</text>
</comment>
<feature type="binding site" evidence="11">
    <location>
        <position position="574"/>
    </location>
    <ligand>
        <name>5-methyltetrahydropteroyltri-L-glutamate</name>
        <dbReference type="ChEBI" id="CHEBI:58207"/>
    </ligand>
</feature>
<feature type="binding site" evidence="11">
    <location>
        <position position="657"/>
    </location>
    <ligand>
        <name>Zn(2+)</name>
        <dbReference type="ChEBI" id="CHEBI:29105"/>
        <note>catalytic</note>
    </ligand>
</feature>